<evidence type="ECO:0000313" key="16">
    <source>
        <dbReference type="Proteomes" id="UP000002358"/>
    </source>
</evidence>
<dbReference type="PANTHER" id="PTHR14732">
    <property type="entry name" value="RNA POLYMERASE II SUBUNIT B1 CTD PHOSPHATASE RPAP2-RELATED"/>
    <property type="match status" value="1"/>
</dbReference>
<feature type="region of interest" description="Disordered" evidence="13">
    <location>
        <begin position="367"/>
        <end position="391"/>
    </location>
</feature>
<keyword evidence="3 12" id="KW-0479">Metal-binding</keyword>
<dbReference type="SMR" id="A0A7M7PZX5"/>
<dbReference type="InterPro" id="IPR038534">
    <property type="entry name" value="Rtr1/RPAP2_sf"/>
</dbReference>
<comment type="catalytic activity">
    <reaction evidence="9 12">
        <text>O-phospho-L-seryl-[protein] + H2O = L-seryl-[protein] + phosphate</text>
        <dbReference type="Rhea" id="RHEA:20629"/>
        <dbReference type="Rhea" id="RHEA-COMP:9863"/>
        <dbReference type="Rhea" id="RHEA-COMP:11604"/>
        <dbReference type="ChEBI" id="CHEBI:15377"/>
        <dbReference type="ChEBI" id="CHEBI:29999"/>
        <dbReference type="ChEBI" id="CHEBI:43474"/>
        <dbReference type="ChEBI" id="CHEBI:83421"/>
        <dbReference type="EC" id="3.1.3.16"/>
    </reaction>
</comment>
<organism evidence="15 16">
    <name type="scientific">Nasonia vitripennis</name>
    <name type="common">Parasitic wasp</name>
    <dbReference type="NCBI Taxonomy" id="7425"/>
    <lineage>
        <taxon>Eukaryota</taxon>
        <taxon>Metazoa</taxon>
        <taxon>Ecdysozoa</taxon>
        <taxon>Arthropoda</taxon>
        <taxon>Hexapoda</taxon>
        <taxon>Insecta</taxon>
        <taxon>Pterygota</taxon>
        <taxon>Neoptera</taxon>
        <taxon>Endopterygota</taxon>
        <taxon>Hymenoptera</taxon>
        <taxon>Apocrita</taxon>
        <taxon>Proctotrupomorpha</taxon>
        <taxon>Chalcidoidea</taxon>
        <taxon>Pteromalidae</taxon>
        <taxon>Pteromalinae</taxon>
        <taxon>Nasonia</taxon>
    </lineage>
</organism>
<dbReference type="AlphaFoldDB" id="A0A7M7PZX5"/>
<feature type="domain" description="RTR1-type" evidence="14">
    <location>
        <begin position="58"/>
        <end position="141"/>
    </location>
</feature>
<comment type="catalytic activity">
    <reaction evidence="10 12">
        <text>O-phospho-L-threonyl-[protein] + H2O = L-threonyl-[protein] + phosphate</text>
        <dbReference type="Rhea" id="RHEA:47004"/>
        <dbReference type="Rhea" id="RHEA-COMP:11060"/>
        <dbReference type="Rhea" id="RHEA-COMP:11605"/>
        <dbReference type="ChEBI" id="CHEBI:15377"/>
        <dbReference type="ChEBI" id="CHEBI:30013"/>
        <dbReference type="ChEBI" id="CHEBI:43474"/>
        <dbReference type="ChEBI" id="CHEBI:61977"/>
        <dbReference type="EC" id="3.1.3.16"/>
    </reaction>
</comment>
<evidence type="ECO:0000259" key="14">
    <source>
        <dbReference type="PROSITE" id="PS51479"/>
    </source>
</evidence>
<evidence type="ECO:0000256" key="1">
    <source>
        <dbReference type="ARBA" id="ARBA00004123"/>
    </source>
</evidence>
<dbReference type="GO" id="GO:0005634">
    <property type="term" value="C:nucleus"/>
    <property type="evidence" value="ECO:0007669"/>
    <property type="project" value="UniProtKB-SubCell"/>
</dbReference>
<dbReference type="InterPro" id="IPR007308">
    <property type="entry name" value="Rtr1/RPAP2_dom"/>
</dbReference>
<keyword evidence="7 12" id="KW-0904">Protein phosphatase</keyword>
<evidence type="ECO:0000256" key="7">
    <source>
        <dbReference type="ARBA" id="ARBA00022912"/>
    </source>
</evidence>
<keyword evidence="5 12" id="KW-0378">Hydrolase</keyword>
<keyword evidence="8 12" id="KW-0539">Nucleus</keyword>
<evidence type="ECO:0000256" key="3">
    <source>
        <dbReference type="ARBA" id="ARBA00022723"/>
    </source>
</evidence>
<evidence type="ECO:0000256" key="13">
    <source>
        <dbReference type="SAM" id="MobiDB-lite"/>
    </source>
</evidence>
<dbReference type="RefSeq" id="XP_031779617.1">
    <property type="nucleotide sequence ID" value="XM_031923757.2"/>
</dbReference>
<dbReference type="GO" id="GO:0005737">
    <property type="term" value="C:cytoplasm"/>
    <property type="evidence" value="ECO:0007669"/>
    <property type="project" value="TreeGrafter"/>
</dbReference>
<dbReference type="PROSITE" id="PS51479">
    <property type="entry name" value="ZF_RTR1"/>
    <property type="match status" value="1"/>
</dbReference>
<dbReference type="Pfam" id="PF04181">
    <property type="entry name" value="RPAP2_Rtr1"/>
    <property type="match status" value="1"/>
</dbReference>
<evidence type="ECO:0000313" key="15">
    <source>
        <dbReference type="EnsemblMetazoa" id="XP_031779617"/>
    </source>
</evidence>
<evidence type="ECO:0000256" key="10">
    <source>
        <dbReference type="ARBA" id="ARBA00048336"/>
    </source>
</evidence>
<protein>
    <recommendedName>
        <fullName evidence="12">RNA polymerase II subunit B1 CTD phosphatase RPAP2 homolog</fullName>
        <ecNumber evidence="12">3.1.3.16</ecNumber>
    </recommendedName>
</protein>
<sequence>MQKTRMSTSAAQAAKVKKKLTKEQMQLTILKKKDCDAAALRIVTQMLEPEVNPVWLVENLKYINKCHMEDVIEERAITKLCGYVLCQKPITVVMKQRYRISLKDKKVYDISKRKNFCSPGCFGASNFLLEQMLTSPLWVRDNEQIPKFRIFTPSSLTSHGEVVDITITNPCSKDDIENLKETEDDKEEKKPSTDDTIHNMEQMIERTSKESKIGELSENIEDFVLETIKNMNIEKADMKESLDAQFVANKVKQDEKIKPNDVNSSTKVRLEDALSRNKLKDVNVETIIAESKVLEGTKSTDEMIQHKNQESDIIEQHSYFVEAPKSQRNSKLNIEQEHVNKKDSINTIQPEILLHWEKTSSIDASKDVKSLKHGKNDNEIEKNRTKQLESSELQTQEIDKKIEKSKIIKKKRLEQKVDPVLNLAAKIEQNFKEWITEDTINFLFGDDSVKQKTIEKIDKQDRYKILCDKLDKLQFQDEQEDVKILEKPKLKPAPHFAFLQEEGEKLDLKVRAFYQGKTVIEESKATVSTEENDDTDTFLPLTDVHASKTLRQKIVLEKLDQVLPDLIRTLAGNSEVSVKASLNYTSFRCTAVKALIQTFKLSAKNIIFKTAEWTLVSLIIIKMLSLLDPWLARLLLIRRAYLSMILASYKLDPNYLDLLVASYNPNINLK</sequence>
<dbReference type="OrthoDB" id="2590500at2759"/>
<evidence type="ECO:0000256" key="12">
    <source>
        <dbReference type="RuleBase" id="RU367080"/>
    </source>
</evidence>
<accession>A0A7M7PZX5</accession>
<keyword evidence="4 12" id="KW-0863">Zinc-finger</keyword>
<keyword evidence="6 12" id="KW-0862">Zinc</keyword>
<feature type="compositionally biased region" description="Basic and acidic residues" evidence="13">
    <location>
        <begin position="367"/>
        <end position="389"/>
    </location>
</feature>
<dbReference type="EnsemblMetazoa" id="XM_031923757">
    <property type="protein sequence ID" value="XP_031779617"/>
    <property type="gene ID" value="LOC103316884"/>
</dbReference>
<comment type="subcellular location">
    <subcellularLocation>
        <location evidence="1 12">Nucleus</location>
    </subcellularLocation>
</comment>
<evidence type="ECO:0000256" key="4">
    <source>
        <dbReference type="ARBA" id="ARBA00022771"/>
    </source>
</evidence>
<proteinExistence type="inferred from homology"/>
<name>A0A7M7PZX5_NASVI</name>
<dbReference type="InterPro" id="IPR039693">
    <property type="entry name" value="Rtr1/RPAP2"/>
</dbReference>
<reference evidence="15" key="1">
    <citation type="submission" date="2021-01" db="UniProtKB">
        <authorList>
            <consortium name="EnsemblMetazoa"/>
        </authorList>
    </citation>
    <scope>IDENTIFICATION</scope>
</reference>
<comment type="similarity">
    <text evidence="2 11 12">Belongs to the RPAP2 family.</text>
</comment>
<dbReference type="PANTHER" id="PTHR14732:SF0">
    <property type="entry name" value="RNA POLYMERASE II SUBUNIT B1 CTD PHOSPHATASE RPAP2-RELATED"/>
    <property type="match status" value="1"/>
</dbReference>
<evidence type="ECO:0000256" key="6">
    <source>
        <dbReference type="ARBA" id="ARBA00022833"/>
    </source>
</evidence>
<evidence type="ECO:0000256" key="8">
    <source>
        <dbReference type="ARBA" id="ARBA00023242"/>
    </source>
</evidence>
<dbReference type="KEGG" id="nvi:103316884"/>
<dbReference type="GeneID" id="103316884"/>
<dbReference type="GO" id="GO:0043175">
    <property type="term" value="F:RNA polymerase core enzyme binding"/>
    <property type="evidence" value="ECO:0007669"/>
    <property type="project" value="UniProtKB-UniRule"/>
</dbReference>
<evidence type="ECO:0000256" key="5">
    <source>
        <dbReference type="ARBA" id="ARBA00022801"/>
    </source>
</evidence>
<evidence type="ECO:0000256" key="9">
    <source>
        <dbReference type="ARBA" id="ARBA00047761"/>
    </source>
</evidence>
<keyword evidence="16" id="KW-1185">Reference proteome</keyword>
<dbReference type="EC" id="3.1.3.16" evidence="12"/>
<dbReference type="GO" id="GO:0008420">
    <property type="term" value="F:RNA polymerase II CTD heptapeptide repeat phosphatase activity"/>
    <property type="evidence" value="ECO:0007669"/>
    <property type="project" value="UniProtKB-UniRule"/>
</dbReference>
<evidence type="ECO:0000256" key="2">
    <source>
        <dbReference type="ARBA" id="ARBA00005676"/>
    </source>
</evidence>
<evidence type="ECO:0000256" key="11">
    <source>
        <dbReference type="PROSITE-ProRule" id="PRU00812"/>
    </source>
</evidence>
<dbReference type="Proteomes" id="UP000002358">
    <property type="component" value="Chromosome 1"/>
</dbReference>
<dbReference type="Gene3D" id="1.25.40.820">
    <property type="match status" value="1"/>
</dbReference>
<dbReference type="GO" id="GO:0008270">
    <property type="term" value="F:zinc ion binding"/>
    <property type="evidence" value="ECO:0007669"/>
    <property type="project" value="UniProtKB-KW"/>
</dbReference>
<dbReference type="InParanoid" id="A0A7M7PZX5"/>
<comment type="function">
    <text evidence="12">Putative RNA polymerase II subunit B1 C-terminal domain (CTD) phosphatase involved in RNA polymerase II transcription regulation.</text>
</comment>